<dbReference type="SMART" id="SM00338">
    <property type="entry name" value="BRLZ"/>
    <property type="match status" value="1"/>
</dbReference>
<gene>
    <name evidence="4" type="ORF">FVE85_1738</name>
</gene>
<evidence type="ECO:0000313" key="5">
    <source>
        <dbReference type="Proteomes" id="UP000324585"/>
    </source>
</evidence>
<evidence type="ECO:0000256" key="1">
    <source>
        <dbReference type="SAM" id="Coils"/>
    </source>
</evidence>
<feature type="compositionally biased region" description="Basic and acidic residues" evidence="2">
    <location>
        <begin position="42"/>
        <end position="52"/>
    </location>
</feature>
<dbReference type="InterPro" id="IPR004827">
    <property type="entry name" value="bZIP"/>
</dbReference>
<dbReference type="PROSITE" id="PS50217">
    <property type="entry name" value="BZIP"/>
    <property type="match status" value="1"/>
</dbReference>
<dbReference type="InterPro" id="IPR046347">
    <property type="entry name" value="bZIP_sf"/>
</dbReference>
<evidence type="ECO:0000256" key="2">
    <source>
        <dbReference type="SAM" id="MobiDB-lite"/>
    </source>
</evidence>
<dbReference type="GO" id="GO:0003700">
    <property type="term" value="F:DNA-binding transcription factor activity"/>
    <property type="evidence" value="ECO:0007669"/>
    <property type="project" value="InterPro"/>
</dbReference>
<dbReference type="Pfam" id="PF00170">
    <property type="entry name" value="bZIP_1"/>
    <property type="match status" value="1"/>
</dbReference>
<evidence type="ECO:0000259" key="3">
    <source>
        <dbReference type="PROSITE" id="PS50217"/>
    </source>
</evidence>
<comment type="caution">
    <text evidence="4">The sequence shown here is derived from an EMBL/GenBank/DDBJ whole genome shotgun (WGS) entry which is preliminary data.</text>
</comment>
<feature type="coiled-coil region" evidence="1">
    <location>
        <begin position="184"/>
        <end position="215"/>
    </location>
</feature>
<sequence length="234" mass="26365">MSDPNFDFLQAFSDAQRDLQPSGSAWNSMAPQQYQNQHVQQVKHEASRRPSSHDQAGLPPMSAAQFQQLASSAQSRGGGTGTAAASGTKSKRADSDACTNQSGGSSGKGGSSSQKKNEMGVSPEELRAILIRDPAAAQQFNLDALMTTSRKRLPEEERRRRRTESNRLSAERSREKRRAQQKTLEVMFQSVREENRQLREMREREESNLEQLREILLQNPHTRYMFEARRSGQQ</sequence>
<feature type="compositionally biased region" description="Polar residues" evidence="2">
    <location>
        <begin position="19"/>
        <end position="31"/>
    </location>
</feature>
<accession>A0A5J4YY81</accession>
<dbReference type="AlphaFoldDB" id="A0A5J4YY81"/>
<organism evidence="4 5">
    <name type="scientific">Porphyridium purpureum</name>
    <name type="common">Red alga</name>
    <name type="synonym">Porphyridium cruentum</name>
    <dbReference type="NCBI Taxonomy" id="35688"/>
    <lineage>
        <taxon>Eukaryota</taxon>
        <taxon>Rhodophyta</taxon>
        <taxon>Bangiophyceae</taxon>
        <taxon>Porphyridiales</taxon>
        <taxon>Porphyridiaceae</taxon>
        <taxon>Porphyridium</taxon>
    </lineage>
</organism>
<feature type="compositionally biased region" description="Basic and acidic residues" evidence="2">
    <location>
        <begin position="152"/>
        <end position="174"/>
    </location>
</feature>
<reference evidence="5" key="1">
    <citation type="journal article" date="2019" name="Nat. Commun.">
        <title>Expansion of phycobilisome linker gene families in mesophilic red algae.</title>
        <authorList>
            <person name="Lee J."/>
            <person name="Kim D."/>
            <person name="Bhattacharya D."/>
            <person name="Yoon H.S."/>
        </authorList>
    </citation>
    <scope>NUCLEOTIDE SEQUENCE [LARGE SCALE GENOMIC DNA]</scope>
    <source>
        <strain evidence="5">CCMP 1328</strain>
    </source>
</reference>
<protein>
    <recommendedName>
        <fullName evidence="3">BZIP domain-containing protein</fullName>
    </recommendedName>
</protein>
<dbReference type="EMBL" id="VRMN01000003">
    <property type="protein sequence ID" value="KAA8495583.1"/>
    <property type="molecule type" value="Genomic_DNA"/>
</dbReference>
<keyword evidence="5" id="KW-1185">Reference proteome</keyword>
<dbReference type="SUPFAM" id="SSF57959">
    <property type="entry name" value="Leucine zipper domain"/>
    <property type="match status" value="1"/>
</dbReference>
<evidence type="ECO:0000313" key="4">
    <source>
        <dbReference type="EMBL" id="KAA8495583.1"/>
    </source>
</evidence>
<dbReference type="Proteomes" id="UP000324585">
    <property type="component" value="Unassembled WGS sequence"/>
</dbReference>
<feature type="region of interest" description="Disordered" evidence="2">
    <location>
        <begin position="15"/>
        <end position="182"/>
    </location>
</feature>
<feature type="compositionally biased region" description="Low complexity" evidence="2">
    <location>
        <begin position="62"/>
        <end position="75"/>
    </location>
</feature>
<feature type="domain" description="BZIP" evidence="3">
    <location>
        <begin position="156"/>
        <end position="219"/>
    </location>
</feature>
<keyword evidence="1" id="KW-0175">Coiled coil</keyword>
<dbReference type="Gene3D" id="1.20.5.170">
    <property type="match status" value="1"/>
</dbReference>
<name>A0A5J4YY81_PORPP</name>
<dbReference type="PROSITE" id="PS00036">
    <property type="entry name" value="BZIP_BASIC"/>
    <property type="match status" value="1"/>
</dbReference>
<proteinExistence type="predicted"/>